<dbReference type="EMBL" id="WOYG01000001">
    <property type="protein sequence ID" value="NLV11449.1"/>
    <property type="molecule type" value="Genomic_DNA"/>
</dbReference>
<keyword evidence="2" id="KW-0472">Membrane</keyword>
<protein>
    <submittedName>
        <fullName evidence="3">Uncharacterized protein</fullName>
    </submittedName>
</protein>
<feature type="region of interest" description="Disordered" evidence="1">
    <location>
        <begin position="129"/>
        <end position="156"/>
    </location>
</feature>
<organism evidence="3 4">
    <name type="scientific">Halomicrobium mukohataei</name>
    <dbReference type="NCBI Taxonomy" id="57705"/>
    <lineage>
        <taxon>Archaea</taxon>
        <taxon>Methanobacteriati</taxon>
        <taxon>Methanobacteriota</taxon>
        <taxon>Stenosarchaea group</taxon>
        <taxon>Halobacteria</taxon>
        <taxon>Halobacteriales</taxon>
        <taxon>Haloarculaceae</taxon>
        <taxon>Halomicrobium</taxon>
    </lineage>
</organism>
<proteinExistence type="predicted"/>
<keyword evidence="2" id="KW-0812">Transmembrane</keyword>
<evidence type="ECO:0000313" key="4">
    <source>
        <dbReference type="Proteomes" id="UP000608662"/>
    </source>
</evidence>
<feature type="compositionally biased region" description="Basic and acidic residues" evidence="1">
    <location>
        <begin position="42"/>
        <end position="53"/>
    </location>
</feature>
<evidence type="ECO:0000256" key="1">
    <source>
        <dbReference type="SAM" id="MobiDB-lite"/>
    </source>
</evidence>
<feature type="region of interest" description="Disordered" evidence="1">
    <location>
        <begin position="29"/>
        <end position="80"/>
    </location>
</feature>
<reference evidence="3" key="1">
    <citation type="submission" date="2019-12" db="EMBL/GenBank/DDBJ databases">
        <title>Whole-genome sequence of Halomicrobium mukohataei pws1.</title>
        <authorList>
            <person name="Verma D.K."/>
            <person name="Gopal K."/>
            <person name="Prasad E.S."/>
        </authorList>
    </citation>
    <scope>NUCLEOTIDE SEQUENCE</scope>
    <source>
        <strain evidence="3">Pws1</strain>
    </source>
</reference>
<keyword evidence="2" id="KW-1133">Transmembrane helix</keyword>
<dbReference type="OrthoDB" id="378083at2157"/>
<dbReference type="RefSeq" id="WP_170095128.1">
    <property type="nucleotide sequence ID" value="NZ_WOYG01000001.1"/>
</dbReference>
<feature type="transmembrane region" description="Helical" evidence="2">
    <location>
        <begin position="83"/>
        <end position="105"/>
    </location>
</feature>
<sequence>MTDEFSVFRFDVDAEAMRALLESLGVEPSVSAAFERDETDDERASAPHGERTGPRVGETPPPGAGDQVAPADRSEESDGGRRTLLVAALGTAVLALLTAVAVVVYRRRSGETLPDVPVPDGVPIPYVGTLPGPFGDGDEPSPERSRSPADEETVDAAPLVGMALLSLGGAVLRRVQRPDDREH</sequence>
<gene>
    <name evidence="3" type="ORF">GOC74_16090</name>
</gene>
<evidence type="ECO:0000256" key="2">
    <source>
        <dbReference type="SAM" id="Phobius"/>
    </source>
</evidence>
<evidence type="ECO:0000313" key="3">
    <source>
        <dbReference type="EMBL" id="NLV11449.1"/>
    </source>
</evidence>
<comment type="caution">
    <text evidence="3">The sequence shown here is derived from an EMBL/GenBank/DDBJ whole genome shotgun (WGS) entry which is preliminary data.</text>
</comment>
<dbReference type="AlphaFoldDB" id="A0A847UE27"/>
<name>A0A847UE27_9EURY</name>
<accession>A0A847UE27</accession>
<dbReference type="Proteomes" id="UP000608662">
    <property type="component" value="Unassembled WGS sequence"/>
</dbReference>